<dbReference type="AlphaFoldDB" id="A0AAJ5YY55"/>
<dbReference type="Gene3D" id="3.60.15.10">
    <property type="entry name" value="Ribonuclease Z/Hydroxyacylglutathione hydrolase-like"/>
    <property type="match status" value="1"/>
</dbReference>
<dbReference type="EMBL" id="CP119916">
    <property type="protein sequence ID" value="WFD14609.1"/>
    <property type="molecule type" value="Genomic_DNA"/>
</dbReference>
<dbReference type="GO" id="GO:0035312">
    <property type="term" value="F:5'-3' DNA exonuclease activity"/>
    <property type="evidence" value="ECO:0007669"/>
    <property type="project" value="TreeGrafter"/>
</dbReference>
<evidence type="ECO:0000256" key="2">
    <source>
        <dbReference type="ARBA" id="ARBA00010304"/>
    </source>
</evidence>
<proteinExistence type="inferred from homology"/>
<dbReference type="GO" id="GO:0005634">
    <property type="term" value="C:nucleus"/>
    <property type="evidence" value="ECO:0007669"/>
    <property type="project" value="UniProtKB-SubCell"/>
</dbReference>
<keyword evidence="4" id="KW-0234">DNA repair</keyword>
<evidence type="ECO:0000256" key="3">
    <source>
        <dbReference type="ARBA" id="ARBA00022763"/>
    </source>
</evidence>
<dbReference type="SUPFAM" id="SSF56281">
    <property type="entry name" value="Metallo-hydrolase/oxidoreductase"/>
    <property type="match status" value="1"/>
</dbReference>
<protein>
    <submittedName>
        <fullName evidence="8">DNA cross-link repair protein PSO2/SNM1</fullName>
    </submittedName>
</protein>
<dbReference type="InterPro" id="IPR036866">
    <property type="entry name" value="RibonucZ/Hydroxyglut_hydro"/>
</dbReference>
<dbReference type="InterPro" id="IPR011084">
    <property type="entry name" value="DRMBL"/>
</dbReference>
<keyword evidence="9" id="KW-1185">Reference proteome</keyword>
<evidence type="ECO:0000256" key="4">
    <source>
        <dbReference type="ARBA" id="ARBA00023204"/>
    </source>
</evidence>
<comment type="subcellular location">
    <subcellularLocation>
        <location evidence="1">Nucleus</location>
    </subcellularLocation>
</comment>
<accession>A0AAJ5YY55</accession>
<evidence type="ECO:0000313" key="9">
    <source>
        <dbReference type="Proteomes" id="UP001217582"/>
    </source>
</evidence>
<dbReference type="InterPro" id="IPR001279">
    <property type="entry name" value="Metallo-B-lactamas"/>
</dbReference>
<gene>
    <name evidence="8" type="primary">pso2</name>
    <name evidence="8" type="ORF">MARU1_000615</name>
</gene>
<dbReference type="Gene3D" id="3.40.50.12650">
    <property type="match status" value="1"/>
</dbReference>
<sequence>MTPPTKRPRLTWHPDVPRTAEEAEKQLEDALKASMQHIACPVCGETWPESDIARHASACGVSSNKDATVQQWAAIFPPAKRPQRIPSYKMLDSMPIAVDAFRYGAIEGCSAYFLSHFHSDHYAGLSKRWAHGPIYCTRETAKLVHDILRVDPAWLRMLDLDTRTQIPEVQDVHVTCLAANHCPGSCLFLFEGPRQDGKTARYLHCGDFRACPAHATHKAIQNACPLDAIYLDTTYLNPQYCFPPQPQVIRACADLVMSKTSPLVVVGTYTIGKERLFLALAEALDTYIYCVDKRKYHTYALLDDTALQKRLTEDPLLARVHVMPLRALVPNTLQTYADALQKQGLTIAQTLAFRPTGWTTRQTRQQAPPPKALTPHHIVPPPFTQEHLQPTRHGSVQMYPVPYSEHSSFYELMAFMLHVPHHRMIPTVPTKFQRYADVWTEASLHQGHVQIEARSTDYW</sequence>
<feature type="domain" description="Metallo-beta-lactamase" evidence="7">
    <location>
        <begin position="108"/>
        <end position="240"/>
    </location>
</feature>
<dbReference type="GO" id="GO:0006303">
    <property type="term" value="P:double-strand break repair via nonhomologous end joining"/>
    <property type="evidence" value="ECO:0007669"/>
    <property type="project" value="TreeGrafter"/>
</dbReference>
<evidence type="ECO:0000313" key="8">
    <source>
        <dbReference type="EMBL" id="WFD14609.1"/>
    </source>
</evidence>
<reference evidence="8 9" key="1">
    <citation type="submission" date="2023-03" db="EMBL/GenBank/DDBJ databases">
        <title>Mating type loci evolution in Malassezia.</title>
        <authorList>
            <person name="Coelho M.A."/>
        </authorList>
    </citation>
    <scope>NUCLEOTIDE SEQUENCE [LARGE SCALE GENOMIC DNA]</scope>
    <source>
        <strain evidence="8 9">CBS 13387</strain>
    </source>
</reference>
<evidence type="ECO:0000259" key="6">
    <source>
        <dbReference type="Pfam" id="PF07522"/>
    </source>
</evidence>
<organism evidence="8 9">
    <name type="scientific">Malassezia arunalokei</name>
    <dbReference type="NCBI Taxonomy" id="1514897"/>
    <lineage>
        <taxon>Eukaryota</taxon>
        <taxon>Fungi</taxon>
        <taxon>Dikarya</taxon>
        <taxon>Basidiomycota</taxon>
        <taxon>Ustilaginomycotina</taxon>
        <taxon>Malasseziomycetes</taxon>
        <taxon>Malasseziales</taxon>
        <taxon>Malasseziaceae</taxon>
        <taxon>Malassezia</taxon>
    </lineage>
</organism>
<dbReference type="CDD" id="cd16273">
    <property type="entry name" value="SNM1A-1C-like_MBL-fold"/>
    <property type="match status" value="1"/>
</dbReference>
<evidence type="ECO:0000259" key="7">
    <source>
        <dbReference type="Pfam" id="PF12706"/>
    </source>
</evidence>
<dbReference type="GO" id="GO:0036297">
    <property type="term" value="P:interstrand cross-link repair"/>
    <property type="evidence" value="ECO:0007669"/>
    <property type="project" value="TreeGrafter"/>
</dbReference>
<name>A0AAJ5YY55_9BASI</name>
<evidence type="ECO:0000256" key="5">
    <source>
        <dbReference type="ARBA" id="ARBA00023242"/>
    </source>
</evidence>
<dbReference type="Proteomes" id="UP001217582">
    <property type="component" value="Chromosome 1"/>
</dbReference>
<keyword evidence="3" id="KW-0227">DNA damage</keyword>
<evidence type="ECO:0000256" key="1">
    <source>
        <dbReference type="ARBA" id="ARBA00004123"/>
    </source>
</evidence>
<keyword evidence="5" id="KW-0539">Nucleus</keyword>
<dbReference type="Pfam" id="PF07522">
    <property type="entry name" value="DRMBL"/>
    <property type="match status" value="1"/>
</dbReference>
<dbReference type="PANTHER" id="PTHR23240:SF6">
    <property type="entry name" value="DNA CROSS-LINK REPAIR 1A PROTEIN"/>
    <property type="match status" value="1"/>
</dbReference>
<dbReference type="GO" id="GO:0003684">
    <property type="term" value="F:damaged DNA binding"/>
    <property type="evidence" value="ECO:0007669"/>
    <property type="project" value="TreeGrafter"/>
</dbReference>
<dbReference type="PANTHER" id="PTHR23240">
    <property type="entry name" value="DNA CROSS-LINK REPAIR PROTEIN PSO2/SNM1-RELATED"/>
    <property type="match status" value="1"/>
</dbReference>
<dbReference type="Pfam" id="PF12706">
    <property type="entry name" value="Lactamase_B_2"/>
    <property type="match status" value="1"/>
</dbReference>
<feature type="domain" description="DNA repair metallo-beta-lactamase" evidence="6">
    <location>
        <begin position="307"/>
        <end position="430"/>
    </location>
</feature>
<comment type="similarity">
    <text evidence="2">Belongs to the DNA repair metallo-beta-lactamase (DRMBL) family.</text>
</comment>